<accession>A4SZJ1</accession>
<dbReference type="eggNOG" id="ENOG5030XCM">
    <property type="taxonomic scope" value="Bacteria"/>
</dbReference>
<dbReference type="Proteomes" id="UP000000231">
    <property type="component" value="Chromosome"/>
</dbReference>
<reference evidence="2 3" key="1">
    <citation type="journal article" date="2012" name="Stand. Genomic Sci.">
        <title>Complete genome sequence of Polynucleobacter necessarius subsp. asymbioticus type strain (QLW-P1DMWA-1(T)).</title>
        <authorList>
            <person name="Meincke L."/>
            <person name="Copeland A."/>
            <person name="Lapidus A."/>
            <person name="Lucas S."/>
            <person name="Berry K.W."/>
            <person name="Del Rio T.G."/>
            <person name="Hammon N."/>
            <person name="Dalin E."/>
            <person name="Tice H."/>
            <person name="Pitluck S."/>
            <person name="Richardson P."/>
            <person name="Bruce D."/>
            <person name="Goodwin L."/>
            <person name="Han C."/>
            <person name="Tapia R."/>
            <person name="Detter J.C."/>
            <person name="Schmutz J."/>
            <person name="Brettin T."/>
            <person name="Larimer F."/>
            <person name="Land M."/>
            <person name="Hauser L."/>
            <person name="Kyrpides N.C."/>
            <person name="Ivanova N."/>
            <person name="Goker M."/>
            <person name="Woyke T."/>
            <person name="Wu Q.L."/>
            <person name="Pockl M."/>
            <person name="Hahn M.W."/>
            <person name="Klenk H.P."/>
        </authorList>
    </citation>
    <scope>NUCLEOTIDE SEQUENCE [LARGE SCALE GENOMIC DNA]</scope>
    <source>
        <strain evidence="3">DSM 18221 / CIP 109841 / QLW-P1DMWA-1</strain>
    </source>
</reference>
<organism evidence="2 3">
    <name type="scientific">Polynucleobacter asymbioticus (strain DSM 18221 / CIP 109841 / QLW-P1DMWA-1)</name>
    <name type="common">Polynucleobacter necessarius subsp. asymbioticus</name>
    <dbReference type="NCBI Taxonomy" id="312153"/>
    <lineage>
        <taxon>Bacteria</taxon>
        <taxon>Pseudomonadati</taxon>
        <taxon>Pseudomonadota</taxon>
        <taxon>Betaproteobacteria</taxon>
        <taxon>Burkholderiales</taxon>
        <taxon>Burkholderiaceae</taxon>
        <taxon>Polynucleobacter</taxon>
    </lineage>
</organism>
<dbReference type="GeneID" id="31482081"/>
<dbReference type="HOGENOM" id="CLU_1966405_0_0_4"/>
<evidence type="ECO:0000313" key="2">
    <source>
        <dbReference type="EMBL" id="ABP34905.1"/>
    </source>
</evidence>
<feature type="domain" description="DUF6876" evidence="1">
    <location>
        <begin position="10"/>
        <end position="120"/>
    </location>
</feature>
<dbReference type="Pfam" id="PF21781">
    <property type="entry name" value="DUF6876"/>
    <property type="match status" value="1"/>
</dbReference>
<keyword evidence="3" id="KW-1185">Reference proteome</keyword>
<gene>
    <name evidence="2" type="ordered locus">Pnuc_1692</name>
</gene>
<proteinExistence type="predicted"/>
<dbReference type="RefSeq" id="WP_011903528.1">
    <property type="nucleotide sequence ID" value="NC_009379.1"/>
</dbReference>
<dbReference type="InterPro" id="IPR049241">
    <property type="entry name" value="DUF6876"/>
</dbReference>
<protein>
    <recommendedName>
        <fullName evidence="1">DUF6876 domain-containing protein</fullName>
    </recommendedName>
</protein>
<sequence length="120" mass="13434">MSNSEFDAAMLGQFTGTEHYYRISPSTVITDGCKYLADEAGAYWLMDAIASYLPQFTGREEFISAKLNVTRGSAELALDNGNGKVLDRQHIPFTDFPLPAITLYACWSGDFWFLLLPSEY</sequence>
<dbReference type="AlphaFoldDB" id="A4SZJ1"/>
<name>A4SZJ1_POLAQ</name>
<evidence type="ECO:0000259" key="1">
    <source>
        <dbReference type="Pfam" id="PF21781"/>
    </source>
</evidence>
<dbReference type="EMBL" id="CP000655">
    <property type="protein sequence ID" value="ABP34905.1"/>
    <property type="molecule type" value="Genomic_DNA"/>
</dbReference>
<evidence type="ECO:0000313" key="3">
    <source>
        <dbReference type="Proteomes" id="UP000000231"/>
    </source>
</evidence>
<dbReference type="KEGG" id="pnu:Pnuc_1692"/>